<proteinExistence type="inferred from homology"/>
<keyword evidence="12" id="KW-1185">Reference proteome</keyword>
<evidence type="ECO:0000256" key="6">
    <source>
        <dbReference type="ARBA" id="ARBA00022741"/>
    </source>
</evidence>
<dbReference type="InterPro" id="IPR050763">
    <property type="entry name" value="ABC_transporter_ATP-binding"/>
</dbReference>
<gene>
    <name evidence="11" type="ordered locus">Hneap_2121</name>
</gene>
<keyword evidence="6" id="KW-0547">Nucleotide-binding</keyword>
<dbReference type="GO" id="GO:0005886">
    <property type="term" value="C:plasma membrane"/>
    <property type="evidence" value="ECO:0007669"/>
    <property type="project" value="UniProtKB-SubCell"/>
</dbReference>
<evidence type="ECO:0000256" key="5">
    <source>
        <dbReference type="ARBA" id="ARBA00022475"/>
    </source>
</evidence>
<evidence type="ECO:0000313" key="11">
    <source>
        <dbReference type="EMBL" id="ACX96938.1"/>
    </source>
</evidence>
<dbReference type="AlphaFoldDB" id="D0KW35"/>
<organism evidence="11 12">
    <name type="scientific">Halothiobacillus neapolitanus (strain ATCC 23641 / DSM 15147 / CIP 104769 / NCIMB 8539 / c2)</name>
    <name type="common">Thiobacillus neapolitanus</name>
    <dbReference type="NCBI Taxonomy" id="555778"/>
    <lineage>
        <taxon>Bacteria</taxon>
        <taxon>Pseudomonadati</taxon>
        <taxon>Pseudomonadota</taxon>
        <taxon>Gammaproteobacteria</taxon>
        <taxon>Chromatiales</taxon>
        <taxon>Halothiobacillaceae</taxon>
        <taxon>Halothiobacillus</taxon>
    </lineage>
</organism>
<dbReference type="InterPro" id="IPR017871">
    <property type="entry name" value="ABC_transporter-like_CS"/>
</dbReference>
<dbReference type="PROSITE" id="PS50893">
    <property type="entry name" value="ABC_TRANSPORTER_2"/>
    <property type="match status" value="1"/>
</dbReference>
<evidence type="ECO:0000256" key="4">
    <source>
        <dbReference type="ARBA" id="ARBA00022458"/>
    </source>
</evidence>
<evidence type="ECO:0000256" key="8">
    <source>
        <dbReference type="ARBA" id="ARBA00022967"/>
    </source>
</evidence>
<keyword evidence="3" id="KW-0813">Transport</keyword>
<dbReference type="SMART" id="SM00382">
    <property type="entry name" value="AAA"/>
    <property type="match status" value="1"/>
</dbReference>
<evidence type="ECO:0000256" key="7">
    <source>
        <dbReference type="ARBA" id="ARBA00022840"/>
    </source>
</evidence>
<dbReference type="STRING" id="555778.Hneap_2121"/>
<evidence type="ECO:0000256" key="3">
    <source>
        <dbReference type="ARBA" id="ARBA00022448"/>
    </source>
</evidence>
<dbReference type="SUPFAM" id="SSF52540">
    <property type="entry name" value="P-loop containing nucleoside triphosphate hydrolases"/>
    <property type="match status" value="1"/>
</dbReference>
<evidence type="ECO:0000259" key="10">
    <source>
        <dbReference type="PROSITE" id="PS50893"/>
    </source>
</evidence>
<dbReference type="PANTHER" id="PTHR42711">
    <property type="entry name" value="ABC TRANSPORTER ATP-BINDING PROTEIN"/>
    <property type="match status" value="1"/>
</dbReference>
<dbReference type="Pfam" id="PF00005">
    <property type="entry name" value="ABC_tran"/>
    <property type="match status" value="1"/>
</dbReference>
<name>D0KW35_HALNC</name>
<keyword evidence="5" id="KW-1003">Cell membrane</keyword>
<evidence type="ECO:0000313" key="12">
    <source>
        <dbReference type="Proteomes" id="UP000009102"/>
    </source>
</evidence>
<dbReference type="EMBL" id="CP001801">
    <property type="protein sequence ID" value="ACX96938.1"/>
    <property type="molecule type" value="Genomic_DNA"/>
</dbReference>
<keyword evidence="9" id="KW-0472">Membrane</keyword>
<dbReference type="GO" id="GO:0005524">
    <property type="term" value="F:ATP binding"/>
    <property type="evidence" value="ECO:0007669"/>
    <property type="project" value="UniProtKB-KW"/>
</dbReference>
<dbReference type="InterPro" id="IPR003439">
    <property type="entry name" value="ABC_transporter-like_ATP-bd"/>
</dbReference>
<reference evidence="11 12" key="1">
    <citation type="submission" date="2009-10" db="EMBL/GenBank/DDBJ databases">
        <title>Complete sequence of Halothiobacillus neapolitanus c2.</title>
        <authorList>
            <consortium name="US DOE Joint Genome Institute"/>
            <person name="Lucas S."/>
            <person name="Copeland A."/>
            <person name="Lapidus A."/>
            <person name="Glavina del Rio T."/>
            <person name="Tice H."/>
            <person name="Bruce D."/>
            <person name="Goodwin L."/>
            <person name="Pitluck S."/>
            <person name="Davenport K."/>
            <person name="Brettin T."/>
            <person name="Detter J.C."/>
            <person name="Han C."/>
            <person name="Tapia R."/>
            <person name="Larimer F."/>
            <person name="Land M."/>
            <person name="Hauser L."/>
            <person name="Kyrpides N."/>
            <person name="Mikhailova N."/>
            <person name="Kerfeld C."/>
            <person name="Cannon G."/>
            <person name="Heinhort S."/>
        </authorList>
    </citation>
    <scope>NUCLEOTIDE SEQUENCE [LARGE SCALE GENOMIC DNA]</scope>
    <source>
        <strain evidence="12">ATCC 23641 / c2</strain>
    </source>
</reference>
<keyword evidence="4" id="KW-0536">Nodulation</keyword>
<feature type="domain" description="ABC transporter" evidence="10">
    <location>
        <begin position="17"/>
        <end position="247"/>
    </location>
</feature>
<dbReference type="GO" id="GO:0016887">
    <property type="term" value="F:ATP hydrolysis activity"/>
    <property type="evidence" value="ECO:0007669"/>
    <property type="project" value="InterPro"/>
</dbReference>
<protein>
    <submittedName>
        <fullName evidence="11">ABC transporter related protein</fullName>
    </submittedName>
</protein>
<keyword evidence="7" id="KW-0067">ATP-binding</keyword>
<evidence type="ECO:0000256" key="2">
    <source>
        <dbReference type="ARBA" id="ARBA00005417"/>
    </source>
</evidence>
<comment type="similarity">
    <text evidence="2">Belongs to the ABC transporter superfamily.</text>
</comment>
<dbReference type="PANTHER" id="PTHR42711:SF5">
    <property type="entry name" value="ABC TRANSPORTER ATP-BINDING PROTEIN NATA"/>
    <property type="match status" value="1"/>
</dbReference>
<sequence>MFDPPMKKSVTESAPVISARGLVKQFGQFRAVDGIDFTIPSGQCFGFLGPNGAGKTTTLKMLMGLADFDEGSLSVLGQALPDHARAIRARVGLVPQADNLDPDFTVRQNLFMYARFFGLKRAAVADRVEALLAFSELTAKADAKVETLSGGMKRRLTIARALINDPDVVILDEPTTGLDPQVRHLIWARLSELRARGVTLVLTTHYMEEAERLCDQLVVMDHGRILDQGSPKELIARHVESDVIELRGAVSEGLFTTLRSMSAHAERQGTAVYVYTHAPAPILEFLGDDSELTVIHRRAGLEDVFLRLTGRGLRE</sequence>
<dbReference type="InterPro" id="IPR027417">
    <property type="entry name" value="P-loop_NTPase"/>
</dbReference>
<accession>D0KW35</accession>
<dbReference type="InterPro" id="IPR003593">
    <property type="entry name" value="AAA+_ATPase"/>
</dbReference>
<dbReference type="FunFam" id="3.40.50.300:FF:000589">
    <property type="entry name" value="ABC transporter, ATP-binding subunit"/>
    <property type="match status" value="1"/>
</dbReference>
<comment type="subcellular location">
    <subcellularLocation>
        <location evidence="1">Cell membrane</location>
    </subcellularLocation>
</comment>
<keyword evidence="8" id="KW-1278">Translocase</keyword>
<dbReference type="Proteomes" id="UP000009102">
    <property type="component" value="Chromosome"/>
</dbReference>
<dbReference type="HOGENOM" id="CLU_000604_1_2_6"/>
<evidence type="ECO:0000256" key="1">
    <source>
        <dbReference type="ARBA" id="ARBA00004236"/>
    </source>
</evidence>
<dbReference type="KEGG" id="hna:Hneap_2121"/>
<dbReference type="Gene3D" id="3.40.50.300">
    <property type="entry name" value="P-loop containing nucleotide triphosphate hydrolases"/>
    <property type="match status" value="1"/>
</dbReference>
<evidence type="ECO:0000256" key="9">
    <source>
        <dbReference type="ARBA" id="ARBA00023136"/>
    </source>
</evidence>
<dbReference type="eggNOG" id="COG1131">
    <property type="taxonomic scope" value="Bacteria"/>
</dbReference>
<dbReference type="PROSITE" id="PS00211">
    <property type="entry name" value="ABC_TRANSPORTER_1"/>
    <property type="match status" value="1"/>
</dbReference>